<sequence length="140" mass="14729">MGFIDSVQSTFNRGVAAAGRTTDSVKLKAQMTDALKRRQNLAAQLGASLYELTKSDPSFRAGRETLYDGIAAIDAERAQIQAELDRIERESQAAQTAATHFACPFCGSQLGAGDVFCSGCGKPMSEIQAAIAAAQVQAPA</sequence>
<reference evidence="2" key="1">
    <citation type="journal article" date="2021" name="PeerJ">
        <title>Extensive microbial diversity within the chicken gut microbiome revealed by metagenomics and culture.</title>
        <authorList>
            <person name="Gilroy R."/>
            <person name="Ravi A."/>
            <person name="Getino M."/>
            <person name="Pursley I."/>
            <person name="Horton D.L."/>
            <person name="Alikhan N.F."/>
            <person name="Baker D."/>
            <person name="Gharbi K."/>
            <person name="Hall N."/>
            <person name="Watson M."/>
            <person name="Adriaenssens E.M."/>
            <person name="Foster-Nyarko E."/>
            <person name="Jarju S."/>
            <person name="Secka A."/>
            <person name="Antonio M."/>
            <person name="Oren A."/>
            <person name="Chaudhuri R.R."/>
            <person name="La Ragione R."/>
            <person name="Hildebrand F."/>
            <person name="Pallen M.J."/>
        </authorList>
    </citation>
    <scope>NUCLEOTIDE SEQUENCE</scope>
    <source>
        <strain evidence="2">ChiHecolR3B27-1887</strain>
    </source>
</reference>
<comment type="caution">
    <text evidence="2">The sequence shown here is derived from an EMBL/GenBank/DDBJ whole genome shotgun (WGS) entry which is preliminary data.</text>
</comment>
<evidence type="ECO:0000256" key="1">
    <source>
        <dbReference type="SAM" id="Coils"/>
    </source>
</evidence>
<organism evidence="2 3">
    <name type="scientific">Candidatus Olsenella stercoravium</name>
    <dbReference type="NCBI Taxonomy" id="2838713"/>
    <lineage>
        <taxon>Bacteria</taxon>
        <taxon>Bacillati</taxon>
        <taxon>Actinomycetota</taxon>
        <taxon>Coriobacteriia</taxon>
        <taxon>Coriobacteriales</taxon>
        <taxon>Atopobiaceae</taxon>
        <taxon>Olsenella</taxon>
    </lineage>
</organism>
<feature type="coiled-coil region" evidence="1">
    <location>
        <begin position="70"/>
        <end position="97"/>
    </location>
</feature>
<feature type="non-terminal residue" evidence="2">
    <location>
        <position position="140"/>
    </location>
</feature>
<gene>
    <name evidence="2" type="ORF">IAA22_01990</name>
</gene>
<dbReference type="EMBL" id="DXBZ01000039">
    <property type="protein sequence ID" value="HIZ17869.1"/>
    <property type="molecule type" value="Genomic_DNA"/>
</dbReference>
<keyword evidence="1" id="KW-0175">Coiled coil</keyword>
<dbReference type="AlphaFoldDB" id="A0A9D2DJE9"/>
<evidence type="ECO:0000313" key="3">
    <source>
        <dbReference type="Proteomes" id="UP000824029"/>
    </source>
</evidence>
<proteinExistence type="predicted"/>
<reference evidence="2" key="2">
    <citation type="submission" date="2021-04" db="EMBL/GenBank/DDBJ databases">
        <authorList>
            <person name="Gilroy R."/>
        </authorList>
    </citation>
    <scope>NUCLEOTIDE SEQUENCE</scope>
    <source>
        <strain evidence="2">ChiHecolR3B27-1887</strain>
    </source>
</reference>
<name>A0A9D2DJE9_9ACTN</name>
<protein>
    <submittedName>
        <fullName evidence="2">Zinc ribbon domain-containing protein</fullName>
    </submittedName>
</protein>
<accession>A0A9D2DJE9</accession>
<evidence type="ECO:0000313" key="2">
    <source>
        <dbReference type="EMBL" id="HIZ17869.1"/>
    </source>
</evidence>
<dbReference type="Proteomes" id="UP000824029">
    <property type="component" value="Unassembled WGS sequence"/>
</dbReference>